<dbReference type="Proteomes" id="UP000438345">
    <property type="component" value="Chromosome"/>
</dbReference>
<name>A0A857D458_MICAE</name>
<evidence type="ECO:0000313" key="2">
    <source>
        <dbReference type="Proteomes" id="UP000438345"/>
    </source>
</evidence>
<dbReference type="EMBL" id="CP046973">
    <property type="protein sequence ID" value="QGZ90069.1"/>
    <property type="molecule type" value="Genomic_DNA"/>
</dbReference>
<proteinExistence type="predicted"/>
<reference evidence="1 2" key="1">
    <citation type="submission" date="2019-12" db="EMBL/GenBank/DDBJ databases">
        <title>Complete genome sequence of Microcystis aeruginosa strain FD4.</title>
        <authorList>
            <person name="Urakawa H."/>
        </authorList>
    </citation>
    <scope>NUCLEOTIDE SEQUENCE [LARGE SCALE GENOMIC DNA]</scope>
    <source>
        <strain evidence="1 2">FD4</strain>
    </source>
</reference>
<sequence length="46" mass="5016">MGYPYYFFGKEVGEWGSGVWGSGEVGCGVWGEGEKKAENSHLITDD</sequence>
<accession>A0A857D458</accession>
<dbReference type="AlphaFoldDB" id="A0A857D458"/>
<dbReference type="RefSeq" id="WP_158200059.1">
    <property type="nucleotide sequence ID" value="NZ_CP046973.1"/>
</dbReference>
<protein>
    <submittedName>
        <fullName evidence="1">Uncharacterized protein</fullName>
    </submittedName>
</protein>
<gene>
    <name evidence="1" type="ORF">GQR42_11320</name>
</gene>
<evidence type="ECO:0000313" key="1">
    <source>
        <dbReference type="EMBL" id="QGZ90069.1"/>
    </source>
</evidence>
<organism evidence="1 2">
    <name type="scientific">Microcystis aeruginosa FD4</name>
    <dbReference type="NCBI Taxonomy" id="2686288"/>
    <lineage>
        <taxon>Bacteria</taxon>
        <taxon>Bacillati</taxon>
        <taxon>Cyanobacteriota</taxon>
        <taxon>Cyanophyceae</taxon>
        <taxon>Oscillatoriophycideae</taxon>
        <taxon>Chroococcales</taxon>
        <taxon>Microcystaceae</taxon>
        <taxon>Microcystis</taxon>
    </lineage>
</organism>